<evidence type="ECO:0000256" key="2">
    <source>
        <dbReference type="ARBA" id="ARBA00001946"/>
    </source>
</evidence>
<dbReference type="SUPFAM" id="SSF55811">
    <property type="entry name" value="Nudix"/>
    <property type="match status" value="1"/>
</dbReference>
<evidence type="ECO:0000256" key="6">
    <source>
        <dbReference type="ARBA" id="ARBA00023211"/>
    </source>
</evidence>
<dbReference type="GO" id="GO:0046872">
    <property type="term" value="F:metal ion binding"/>
    <property type="evidence" value="ECO:0007669"/>
    <property type="project" value="UniProtKB-KW"/>
</dbReference>
<dbReference type="STRING" id="246404.A0A507FDK4"/>
<dbReference type="EMBL" id="QEAP01000172">
    <property type="protein sequence ID" value="TPX73657.1"/>
    <property type="molecule type" value="Genomic_DNA"/>
</dbReference>
<name>A0A507FDK4_9FUNG</name>
<protein>
    <recommendedName>
        <fullName evidence="7">Nudix hydrolase domain-containing protein</fullName>
    </recommendedName>
</protein>
<dbReference type="CDD" id="cd18870">
    <property type="entry name" value="NUDIX_AcylCoAdiphos_Nudt19"/>
    <property type="match status" value="1"/>
</dbReference>
<keyword evidence="3" id="KW-0479">Metal-binding</keyword>
<dbReference type="Gene3D" id="3.90.79.10">
    <property type="entry name" value="Nucleoside Triphosphate Pyrophosphohydrolase"/>
    <property type="match status" value="1"/>
</dbReference>
<keyword evidence="9" id="KW-1185">Reference proteome</keyword>
<evidence type="ECO:0000313" key="9">
    <source>
        <dbReference type="Proteomes" id="UP000320333"/>
    </source>
</evidence>
<comment type="cofactor">
    <cofactor evidence="2">
        <name>Mg(2+)</name>
        <dbReference type="ChEBI" id="CHEBI:18420"/>
    </cofactor>
</comment>
<dbReference type="InterPro" id="IPR015797">
    <property type="entry name" value="NUDIX_hydrolase-like_dom_sf"/>
</dbReference>
<dbReference type="PANTHER" id="PTHR12318">
    <property type="entry name" value="TESTOSTERONE-REGULATED PROTEIN RP2"/>
    <property type="match status" value="1"/>
</dbReference>
<dbReference type="PROSITE" id="PS51462">
    <property type="entry name" value="NUDIX"/>
    <property type="match status" value="1"/>
</dbReference>
<accession>A0A507FDK4</accession>
<gene>
    <name evidence="8" type="ORF">CcCBS67573_g05081</name>
</gene>
<proteinExistence type="predicted"/>
<organism evidence="8 9">
    <name type="scientific">Chytriomyces confervae</name>
    <dbReference type="NCBI Taxonomy" id="246404"/>
    <lineage>
        <taxon>Eukaryota</taxon>
        <taxon>Fungi</taxon>
        <taxon>Fungi incertae sedis</taxon>
        <taxon>Chytridiomycota</taxon>
        <taxon>Chytridiomycota incertae sedis</taxon>
        <taxon>Chytridiomycetes</taxon>
        <taxon>Chytridiales</taxon>
        <taxon>Chytriomycetaceae</taxon>
        <taxon>Chytriomyces</taxon>
    </lineage>
</organism>
<evidence type="ECO:0000313" key="8">
    <source>
        <dbReference type="EMBL" id="TPX73657.1"/>
    </source>
</evidence>
<dbReference type="OrthoDB" id="1695362at2759"/>
<comment type="caution">
    <text evidence="8">The sequence shown here is derived from an EMBL/GenBank/DDBJ whole genome shotgun (WGS) entry which is preliminary data.</text>
</comment>
<dbReference type="InterPro" id="IPR039121">
    <property type="entry name" value="NUDT19"/>
</dbReference>
<dbReference type="AlphaFoldDB" id="A0A507FDK4"/>
<dbReference type="GO" id="GO:0005739">
    <property type="term" value="C:mitochondrion"/>
    <property type="evidence" value="ECO:0007669"/>
    <property type="project" value="TreeGrafter"/>
</dbReference>
<keyword evidence="4" id="KW-0378">Hydrolase</keyword>
<evidence type="ECO:0000256" key="4">
    <source>
        <dbReference type="ARBA" id="ARBA00022801"/>
    </source>
</evidence>
<keyword evidence="5" id="KW-0460">Magnesium</keyword>
<evidence type="ECO:0000259" key="7">
    <source>
        <dbReference type="PROSITE" id="PS51462"/>
    </source>
</evidence>
<dbReference type="Proteomes" id="UP000320333">
    <property type="component" value="Unassembled WGS sequence"/>
</dbReference>
<evidence type="ECO:0000256" key="1">
    <source>
        <dbReference type="ARBA" id="ARBA00001936"/>
    </source>
</evidence>
<evidence type="ECO:0000256" key="3">
    <source>
        <dbReference type="ARBA" id="ARBA00022723"/>
    </source>
</evidence>
<dbReference type="InterPro" id="IPR000086">
    <property type="entry name" value="NUDIX_hydrolase_dom"/>
</dbReference>
<reference evidence="8 9" key="1">
    <citation type="journal article" date="2019" name="Sci. Rep.">
        <title>Comparative genomics of chytrid fungi reveal insights into the obligate biotrophic and pathogenic lifestyle of Synchytrium endobioticum.</title>
        <authorList>
            <person name="van de Vossenberg B.T.L.H."/>
            <person name="Warris S."/>
            <person name="Nguyen H.D.T."/>
            <person name="van Gent-Pelzer M.P.E."/>
            <person name="Joly D.L."/>
            <person name="van de Geest H.C."/>
            <person name="Bonants P.J.M."/>
            <person name="Smith D.S."/>
            <person name="Levesque C.A."/>
            <person name="van der Lee T.A.J."/>
        </authorList>
    </citation>
    <scope>NUCLEOTIDE SEQUENCE [LARGE SCALE GENOMIC DNA]</scope>
    <source>
        <strain evidence="8 9">CBS 675.73</strain>
    </source>
</reference>
<dbReference type="GO" id="GO:0016818">
    <property type="term" value="F:hydrolase activity, acting on acid anhydrides, in phosphorus-containing anhydrides"/>
    <property type="evidence" value="ECO:0007669"/>
    <property type="project" value="InterPro"/>
</dbReference>
<feature type="domain" description="Nudix hydrolase" evidence="7">
    <location>
        <begin position="3"/>
        <end position="213"/>
    </location>
</feature>
<sequence>MASVRPASSLILCKPLAAPASRTVKGQFKVLMVKRNARGSFKSLHVYPGGAVDNADGDTSTNAYNLESNAWQLDPHTQTHLLPFRIAAIRETFEESGVLVGATAEHQTRLADSLAWRKKVLDDAAQFAEMALSIRWNPPLSRLVHWSHWITPVVEKKRFDTHFFLTTVDSEASTTSQEGVDGSELVHLEWLTPSEALHAFATQTISLFPPQYLTLMELSRYTFLELEDFVHRRVLREAELLIPNQPEPYRCEEDGAVLVYPGDVQHSMTRSLAETTLKRLSPGAKNRIRFSFADGSKSVTGFELIATGGNDAFGALPRSRAHL</sequence>
<dbReference type="PANTHER" id="PTHR12318:SF0">
    <property type="entry name" value="ACYL-COENZYME A DIPHOSPHATASE NUDT19"/>
    <property type="match status" value="1"/>
</dbReference>
<keyword evidence="6" id="KW-0464">Manganese</keyword>
<evidence type="ECO:0000256" key="5">
    <source>
        <dbReference type="ARBA" id="ARBA00022842"/>
    </source>
</evidence>
<comment type="cofactor">
    <cofactor evidence="1">
        <name>Mn(2+)</name>
        <dbReference type="ChEBI" id="CHEBI:29035"/>
    </cofactor>
</comment>